<dbReference type="OrthoDB" id="2848852at2759"/>
<keyword evidence="2" id="KW-1133">Transmembrane helix</keyword>
<keyword evidence="2" id="KW-0812">Transmembrane</keyword>
<evidence type="ECO:0000313" key="3">
    <source>
        <dbReference type="EMBL" id="TFL03774.1"/>
    </source>
</evidence>
<name>A0A5C3QZF7_9AGAR</name>
<accession>A0A5C3QZF7</accession>
<evidence type="ECO:0000256" key="2">
    <source>
        <dbReference type="SAM" id="Phobius"/>
    </source>
</evidence>
<feature type="compositionally biased region" description="Basic and acidic residues" evidence="1">
    <location>
        <begin position="159"/>
        <end position="174"/>
    </location>
</feature>
<reference evidence="3 4" key="1">
    <citation type="journal article" date="2019" name="Nat. Ecol. Evol.">
        <title>Megaphylogeny resolves global patterns of mushroom evolution.</title>
        <authorList>
            <person name="Varga T."/>
            <person name="Krizsan K."/>
            <person name="Foldi C."/>
            <person name="Dima B."/>
            <person name="Sanchez-Garcia M."/>
            <person name="Sanchez-Ramirez S."/>
            <person name="Szollosi G.J."/>
            <person name="Szarkandi J.G."/>
            <person name="Papp V."/>
            <person name="Albert L."/>
            <person name="Andreopoulos W."/>
            <person name="Angelini C."/>
            <person name="Antonin V."/>
            <person name="Barry K.W."/>
            <person name="Bougher N.L."/>
            <person name="Buchanan P."/>
            <person name="Buyck B."/>
            <person name="Bense V."/>
            <person name="Catcheside P."/>
            <person name="Chovatia M."/>
            <person name="Cooper J."/>
            <person name="Damon W."/>
            <person name="Desjardin D."/>
            <person name="Finy P."/>
            <person name="Geml J."/>
            <person name="Haridas S."/>
            <person name="Hughes K."/>
            <person name="Justo A."/>
            <person name="Karasinski D."/>
            <person name="Kautmanova I."/>
            <person name="Kiss B."/>
            <person name="Kocsube S."/>
            <person name="Kotiranta H."/>
            <person name="LaButti K.M."/>
            <person name="Lechner B.E."/>
            <person name="Liimatainen K."/>
            <person name="Lipzen A."/>
            <person name="Lukacs Z."/>
            <person name="Mihaltcheva S."/>
            <person name="Morgado L.N."/>
            <person name="Niskanen T."/>
            <person name="Noordeloos M.E."/>
            <person name="Ohm R.A."/>
            <person name="Ortiz-Santana B."/>
            <person name="Ovrebo C."/>
            <person name="Racz N."/>
            <person name="Riley R."/>
            <person name="Savchenko A."/>
            <person name="Shiryaev A."/>
            <person name="Soop K."/>
            <person name="Spirin V."/>
            <person name="Szebenyi C."/>
            <person name="Tomsovsky M."/>
            <person name="Tulloss R.E."/>
            <person name="Uehling J."/>
            <person name="Grigoriev I.V."/>
            <person name="Vagvolgyi C."/>
            <person name="Papp T."/>
            <person name="Martin F.M."/>
            <person name="Miettinen O."/>
            <person name="Hibbett D.S."/>
            <person name="Nagy L.G."/>
        </authorList>
    </citation>
    <scope>NUCLEOTIDE SEQUENCE [LARGE SCALE GENOMIC DNA]</scope>
    <source>
        <strain evidence="3 4">CBS 309.79</strain>
    </source>
</reference>
<feature type="transmembrane region" description="Helical" evidence="2">
    <location>
        <begin position="20"/>
        <end position="42"/>
    </location>
</feature>
<evidence type="ECO:0000313" key="4">
    <source>
        <dbReference type="Proteomes" id="UP000305067"/>
    </source>
</evidence>
<proteinExistence type="predicted"/>
<sequence>MSSNSDNDSPTTSPDEHSTSLTTIGLISAVVALILIIFILLLTKRFRGRNKSGATLLPGGTDLPSHRSTVMDPRHPAARITPFSPNASGVRDMPGSQFDYKPGENMRVAMRRPDGAWDFVDPASTQNSPYGATHLDGMPVSSSTASFSSYPPPPAAQRSKKEEEAARWRRKDLDYELGVDSGDLMAPPPAYGQTAGTGVGDVR</sequence>
<feature type="region of interest" description="Disordered" evidence="1">
    <location>
        <begin position="76"/>
        <end position="101"/>
    </location>
</feature>
<organism evidence="3 4">
    <name type="scientific">Pterulicium gracile</name>
    <dbReference type="NCBI Taxonomy" id="1884261"/>
    <lineage>
        <taxon>Eukaryota</taxon>
        <taxon>Fungi</taxon>
        <taxon>Dikarya</taxon>
        <taxon>Basidiomycota</taxon>
        <taxon>Agaricomycotina</taxon>
        <taxon>Agaricomycetes</taxon>
        <taxon>Agaricomycetidae</taxon>
        <taxon>Agaricales</taxon>
        <taxon>Pleurotineae</taxon>
        <taxon>Pterulaceae</taxon>
        <taxon>Pterulicium</taxon>
    </lineage>
</organism>
<gene>
    <name evidence="3" type="ORF">BDV98DRAFT_590666</name>
</gene>
<protein>
    <submittedName>
        <fullName evidence="3">Uncharacterized protein</fullName>
    </submittedName>
</protein>
<dbReference type="EMBL" id="ML178819">
    <property type="protein sequence ID" value="TFL03774.1"/>
    <property type="molecule type" value="Genomic_DNA"/>
</dbReference>
<dbReference type="Proteomes" id="UP000305067">
    <property type="component" value="Unassembled WGS sequence"/>
</dbReference>
<evidence type="ECO:0000256" key="1">
    <source>
        <dbReference type="SAM" id="MobiDB-lite"/>
    </source>
</evidence>
<keyword evidence="2" id="KW-0472">Membrane</keyword>
<dbReference type="AlphaFoldDB" id="A0A5C3QZF7"/>
<feature type="region of interest" description="Disordered" evidence="1">
    <location>
        <begin position="128"/>
        <end position="203"/>
    </location>
</feature>
<keyword evidence="4" id="KW-1185">Reference proteome</keyword>
<feature type="compositionally biased region" description="Low complexity" evidence="1">
    <location>
        <begin position="139"/>
        <end position="149"/>
    </location>
</feature>